<sequence length="370" mass="37332">MVKSLAAIARTPHEAMSYEEIVLDEPRPDEVLVEVMAAGICHTDLAARDQYIPIPLPAVLGHEGAGIVRAVGSAVTTVEPGDRVVLSQAFCGSCARCASGDVTACPNSLMLGFGGVRGDGSPTLADNSGRPVSGGFLGQSSFAQYALAREANVVAIPETLPWAIAAPLGCGVQTGAGTVLNALKPDPAHSVVVFGAGTVGLSAVMAAKYLGCQTVIVVDLQPARLALAQELGATHVVDASASDPVPLIAEITSGGADFVIEASGAPTAGPAAVASLGVRGTCALVGAPPFGTKLELDWINIVSSRTVRGVVFGGGHPADTIAALLEMRSSGALPVERLVRTYPFDAIDKAIADMESGSTVKPVLLAPAAG</sequence>
<reference evidence="8" key="1">
    <citation type="submission" date="2022-10" db="EMBL/GenBank/DDBJ databases">
        <title>The complete genomes of actinobacterial strains from the NBC collection.</title>
        <authorList>
            <person name="Joergensen T.S."/>
            <person name="Alvarez Arevalo M."/>
            <person name="Sterndorff E.B."/>
            <person name="Faurdal D."/>
            <person name="Vuksanovic O."/>
            <person name="Mourched A.-S."/>
            <person name="Charusanti P."/>
            <person name="Shaw S."/>
            <person name="Blin K."/>
            <person name="Weber T."/>
        </authorList>
    </citation>
    <scope>NUCLEOTIDE SEQUENCE</scope>
    <source>
        <strain evidence="8">NBC_01482</strain>
    </source>
</reference>
<organism evidence="8 9">
    <name type="scientific">Nocardia vinacea</name>
    <dbReference type="NCBI Taxonomy" id="96468"/>
    <lineage>
        <taxon>Bacteria</taxon>
        <taxon>Bacillati</taxon>
        <taxon>Actinomycetota</taxon>
        <taxon>Actinomycetes</taxon>
        <taxon>Mycobacteriales</taxon>
        <taxon>Nocardiaceae</taxon>
        <taxon>Nocardia</taxon>
    </lineage>
</organism>
<protein>
    <submittedName>
        <fullName evidence="8">NAD(P)-dependent alcohol dehydrogenase</fullName>
    </submittedName>
</protein>
<dbReference type="PROSITE" id="PS00059">
    <property type="entry name" value="ADH_ZINC"/>
    <property type="match status" value="1"/>
</dbReference>
<evidence type="ECO:0000256" key="2">
    <source>
        <dbReference type="ARBA" id="ARBA00008072"/>
    </source>
</evidence>
<dbReference type="EMBL" id="CP109441">
    <property type="protein sequence ID" value="WUV46633.1"/>
    <property type="molecule type" value="Genomic_DNA"/>
</dbReference>
<dbReference type="Proteomes" id="UP001432062">
    <property type="component" value="Chromosome"/>
</dbReference>
<evidence type="ECO:0000256" key="5">
    <source>
        <dbReference type="ARBA" id="ARBA00023002"/>
    </source>
</evidence>
<dbReference type="InterPro" id="IPR020843">
    <property type="entry name" value="ER"/>
</dbReference>
<dbReference type="InterPro" id="IPR013154">
    <property type="entry name" value="ADH-like_N"/>
</dbReference>
<feature type="domain" description="Enoyl reductase (ER)" evidence="7">
    <location>
        <begin position="11"/>
        <end position="364"/>
    </location>
</feature>
<evidence type="ECO:0000313" key="8">
    <source>
        <dbReference type="EMBL" id="WUV46633.1"/>
    </source>
</evidence>
<evidence type="ECO:0000313" key="9">
    <source>
        <dbReference type="Proteomes" id="UP001432062"/>
    </source>
</evidence>
<keyword evidence="5" id="KW-0560">Oxidoreductase</keyword>
<proteinExistence type="inferred from homology"/>
<dbReference type="Gene3D" id="3.90.180.10">
    <property type="entry name" value="Medium-chain alcohol dehydrogenases, catalytic domain"/>
    <property type="match status" value="1"/>
</dbReference>
<dbReference type="Pfam" id="PF00107">
    <property type="entry name" value="ADH_zinc_N"/>
    <property type="match status" value="1"/>
</dbReference>
<dbReference type="PANTHER" id="PTHR43350:SF2">
    <property type="entry name" value="GROES-LIKE ZINC-BINDING ALCOHOL DEHYDROGENASE FAMILY PROTEIN"/>
    <property type="match status" value="1"/>
</dbReference>
<comment type="cofactor">
    <cofactor evidence="1 6">
        <name>Zn(2+)</name>
        <dbReference type="ChEBI" id="CHEBI:29105"/>
    </cofactor>
</comment>
<gene>
    <name evidence="8" type="ORF">OG563_47700</name>
</gene>
<evidence type="ECO:0000256" key="3">
    <source>
        <dbReference type="ARBA" id="ARBA00022723"/>
    </source>
</evidence>
<dbReference type="InterPro" id="IPR002328">
    <property type="entry name" value="ADH_Zn_CS"/>
</dbReference>
<dbReference type="Pfam" id="PF08240">
    <property type="entry name" value="ADH_N"/>
    <property type="match status" value="1"/>
</dbReference>
<dbReference type="PANTHER" id="PTHR43350">
    <property type="entry name" value="NAD-DEPENDENT ALCOHOL DEHYDROGENASE"/>
    <property type="match status" value="1"/>
</dbReference>
<keyword evidence="3 6" id="KW-0479">Metal-binding</keyword>
<comment type="similarity">
    <text evidence="2 6">Belongs to the zinc-containing alcohol dehydrogenase family.</text>
</comment>
<dbReference type="SMART" id="SM00829">
    <property type="entry name" value="PKS_ER"/>
    <property type="match status" value="1"/>
</dbReference>
<dbReference type="InterPro" id="IPR011032">
    <property type="entry name" value="GroES-like_sf"/>
</dbReference>
<dbReference type="CDD" id="cd08278">
    <property type="entry name" value="benzyl_alcohol_DH"/>
    <property type="match status" value="1"/>
</dbReference>
<dbReference type="InterPro" id="IPR036291">
    <property type="entry name" value="NAD(P)-bd_dom_sf"/>
</dbReference>
<evidence type="ECO:0000256" key="6">
    <source>
        <dbReference type="RuleBase" id="RU361277"/>
    </source>
</evidence>
<dbReference type="InterPro" id="IPR013149">
    <property type="entry name" value="ADH-like_C"/>
</dbReference>
<evidence type="ECO:0000256" key="1">
    <source>
        <dbReference type="ARBA" id="ARBA00001947"/>
    </source>
</evidence>
<keyword evidence="4 6" id="KW-0862">Zinc</keyword>
<dbReference type="Gene3D" id="3.40.50.720">
    <property type="entry name" value="NAD(P)-binding Rossmann-like Domain"/>
    <property type="match status" value="1"/>
</dbReference>
<dbReference type="SUPFAM" id="SSF50129">
    <property type="entry name" value="GroES-like"/>
    <property type="match status" value="1"/>
</dbReference>
<evidence type="ECO:0000259" key="7">
    <source>
        <dbReference type="SMART" id="SM00829"/>
    </source>
</evidence>
<accession>A0ABZ1YU43</accession>
<dbReference type="RefSeq" id="WP_329410530.1">
    <property type="nucleotide sequence ID" value="NZ_CP109441.1"/>
</dbReference>
<dbReference type="SUPFAM" id="SSF51735">
    <property type="entry name" value="NAD(P)-binding Rossmann-fold domains"/>
    <property type="match status" value="1"/>
</dbReference>
<name>A0ABZ1YU43_9NOCA</name>
<evidence type="ECO:0000256" key="4">
    <source>
        <dbReference type="ARBA" id="ARBA00022833"/>
    </source>
</evidence>
<keyword evidence="9" id="KW-1185">Reference proteome</keyword>